<dbReference type="GeneID" id="105272552"/>
<evidence type="ECO:0000313" key="1">
    <source>
        <dbReference type="Proteomes" id="UP000694866"/>
    </source>
</evidence>
<protein>
    <recommendedName>
        <fullName evidence="3">Chromo domain-containing protein</fullName>
    </recommendedName>
</protein>
<accession>A0A9R1TPJ1</accession>
<evidence type="ECO:0000313" key="2">
    <source>
        <dbReference type="RefSeq" id="XP_011313027.1"/>
    </source>
</evidence>
<gene>
    <name evidence="2" type="primary">LOC105272552</name>
</gene>
<dbReference type="OrthoDB" id="7680611at2759"/>
<dbReference type="KEGG" id="fas:105272552"/>
<evidence type="ECO:0008006" key="3">
    <source>
        <dbReference type="Google" id="ProtNLM"/>
    </source>
</evidence>
<dbReference type="Proteomes" id="UP000694866">
    <property type="component" value="Unplaced"/>
</dbReference>
<sequence length="134" mass="15660">MKPKDVTSKNEKSLLKSICGNVRKDKKGKIKFKVGNKVRISKYKTVFEKGYNPNWTTEIFTIKKVQNTTPVTYKLVDGKEDAIEGGFYQEELSHVMYPDVFLVEKVLKMRGKKEYVKWLRFDKTHNSCIDSNQM</sequence>
<dbReference type="PANTHER" id="PTHR46585">
    <property type="entry name" value="INTEGRASE CORE DOMAIN CONTAINING PROTEIN"/>
    <property type="match status" value="1"/>
</dbReference>
<keyword evidence="1" id="KW-1185">Reference proteome</keyword>
<dbReference type="RefSeq" id="XP_011313027.1">
    <property type="nucleotide sequence ID" value="XM_011314725.1"/>
</dbReference>
<dbReference type="PANTHER" id="PTHR46585:SF1">
    <property type="entry name" value="CHROMO DOMAIN-CONTAINING PROTEIN"/>
    <property type="match status" value="1"/>
</dbReference>
<proteinExistence type="predicted"/>
<organism evidence="1 2">
    <name type="scientific">Fopius arisanus</name>
    <dbReference type="NCBI Taxonomy" id="64838"/>
    <lineage>
        <taxon>Eukaryota</taxon>
        <taxon>Metazoa</taxon>
        <taxon>Ecdysozoa</taxon>
        <taxon>Arthropoda</taxon>
        <taxon>Hexapoda</taxon>
        <taxon>Insecta</taxon>
        <taxon>Pterygota</taxon>
        <taxon>Neoptera</taxon>
        <taxon>Endopterygota</taxon>
        <taxon>Hymenoptera</taxon>
        <taxon>Apocrita</taxon>
        <taxon>Ichneumonoidea</taxon>
        <taxon>Braconidae</taxon>
        <taxon>Opiinae</taxon>
        <taxon>Fopius</taxon>
    </lineage>
</organism>
<reference evidence="2" key="1">
    <citation type="submission" date="2025-08" db="UniProtKB">
        <authorList>
            <consortium name="RefSeq"/>
        </authorList>
    </citation>
    <scope>IDENTIFICATION</scope>
    <source>
        <strain evidence="2">USDA-PBARC FA_bdor</strain>
        <tissue evidence="2">Whole organism</tissue>
    </source>
</reference>
<dbReference type="AlphaFoldDB" id="A0A9R1TPJ1"/>
<name>A0A9R1TPJ1_9HYME</name>